<accession>A0A077EB87</accession>
<organism evidence="1 2">
    <name type="scientific">Elizabethkingia anophelis NUHP1</name>
    <dbReference type="NCBI Taxonomy" id="1338011"/>
    <lineage>
        <taxon>Bacteria</taxon>
        <taxon>Pseudomonadati</taxon>
        <taxon>Bacteroidota</taxon>
        <taxon>Flavobacteriia</taxon>
        <taxon>Flavobacteriales</taxon>
        <taxon>Weeksellaceae</taxon>
        <taxon>Elizabethkingia</taxon>
    </lineage>
</organism>
<dbReference type="AlphaFoldDB" id="A0A077EB87"/>
<sequence length="580" mass="62441">MNTFIHKNLIKATSSFILTGTLLLSFGSCSSRDEETKNPDGNAGMQGTFISFNIAGIEEEENVTNLATASIKNTEKSLLTSIASEKVISTENFDALISAEGQITSDKTKGLSASLTPSYTGAMAAVTNSPMITGTKYRLLIYDAASNTLIKNVDATSGTNPSIQVDAGKQYKWYIVSTNDNSTPSVNTATGIVSAASLANKDVLWNQGIIDAQYGQNNMNIVLKRNTARIQLDLDTRGMFGTINNTTSVEVGTGTGSAFSSIIKTGDLNVLTGQYSNLQNVSAVTGGSMVNKAGAGGAAGATKTATFYTVSSTPIPANNLRIRLNQLDLNMDDNSTRSFSNSIVPYSNIPVTPTLGNRYTLNVRLIESGVRLKGLLWARTNLIYSSQADKYRFRSDNEYSQPDKDTEYWNWMAATPTGSSSDNTDACSKVYPEGMWRMPTSTEFSNLGQPDDKKENYGLFLGANFSAVYNLDAGNNLNTSFPTNSQRLFLSFYGYRTAPGFLGGTSVSDSPGGIFLGALGGGGAYYWSSSSANTNNANYWYMSYSRFAWFVGWSNAEVRSGAKTEGRMVRCVRTTSTPNT</sequence>
<protein>
    <recommendedName>
        <fullName evidence="3">Fibrobacter succinogenes major paralogous domain-containing protein</fullName>
    </recommendedName>
</protein>
<dbReference type="eggNOG" id="ENOG5033SPM">
    <property type="taxonomic scope" value="Bacteria"/>
</dbReference>
<dbReference type="EMBL" id="CP007547">
    <property type="protein sequence ID" value="AIL43903.1"/>
    <property type="molecule type" value="Genomic_DNA"/>
</dbReference>
<dbReference type="GeneID" id="56685234"/>
<proteinExistence type="predicted"/>
<dbReference type="RefSeq" id="WP_009086485.1">
    <property type="nucleotide sequence ID" value="NZ_CP007547.1"/>
</dbReference>
<dbReference type="STRING" id="1338011.BD94_0128"/>
<evidence type="ECO:0000313" key="1">
    <source>
        <dbReference type="EMBL" id="AIL43903.1"/>
    </source>
</evidence>
<name>A0A077EB87_9FLAO</name>
<evidence type="ECO:0000313" key="2">
    <source>
        <dbReference type="Proteomes" id="UP000028933"/>
    </source>
</evidence>
<reference evidence="1" key="2">
    <citation type="journal article" date="2015" name="Genome Biol. Evol.">
        <title>Complete Genome Sequence and Transcriptomic Analysis of the Novel Pathogen Elizabethkingia anophelis in Response to Oxidative Stress.</title>
        <authorList>
            <person name="Li Y."/>
            <person name="Liu Y."/>
            <person name="Chew S.C."/>
            <person name="Tay M."/>
            <person name="Salido M.M."/>
            <person name="Teo J."/>
            <person name="Lauro F.M."/>
            <person name="Givskov M."/>
            <person name="Yang L."/>
        </authorList>
    </citation>
    <scope>NUCLEOTIDE SEQUENCE</scope>
    <source>
        <strain evidence="1">NUHP1</strain>
    </source>
</reference>
<gene>
    <name evidence="1" type="ORF">BD94_0128</name>
</gene>
<evidence type="ECO:0008006" key="3">
    <source>
        <dbReference type="Google" id="ProtNLM"/>
    </source>
</evidence>
<dbReference type="HOGENOM" id="CLU_462901_0_0_10"/>
<reference evidence="1" key="1">
    <citation type="journal article" date="2013" name="Lancet">
        <title>First case of E anophelis outbreak in an intensive-care unit.</title>
        <authorList>
            <person name="Teo J."/>
            <person name="Tan S.Y."/>
            <person name="Tay M."/>
            <person name="Ding Y."/>
            <person name="Kjelleberg S."/>
            <person name="Givskov M."/>
            <person name="Lin R.T."/>
            <person name="Yang L."/>
        </authorList>
    </citation>
    <scope>NUCLEOTIDE SEQUENCE [LARGE SCALE GENOMIC DNA]</scope>
    <source>
        <strain evidence="1">NUHP1</strain>
    </source>
</reference>
<dbReference type="KEGG" id="eao:BD94_0128"/>
<dbReference type="PROSITE" id="PS51257">
    <property type="entry name" value="PROKAR_LIPOPROTEIN"/>
    <property type="match status" value="1"/>
</dbReference>
<dbReference type="Proteomes" id="UP000028933">
    <property type="component" value="Chromosome"/>
</dbReference>